<dbReference type="InParanoid" id="A0A1E7FJH7"/>
<dbReference type="Proteomes" id="UP000095751">
    <property type="component" value="Unassembled WGS sequence"/>
</dbReference>
<evidence type="ECO:0000313" key="2">
    <source>
        <dbReference type="EMBL" id="OEU18331.1"/>
    </source>
</evidence>
<proteinExistence type="predicted"/>
<evidence type="ECO:0000313" key="3">
    <source>
        <dbReference type="Proteomes" id="UP000095751"/>
    </source>
</evidence>
<feature type="region of interest" description="Disordered" evidence="1">
    <location>
        <begin position="72"/>
        <end position="105"/>
    </location>
</feature>
<evidence type="ECO:0000256" key="1">
    <source>
        <dbReference type="SAM" id="MobiDB-lite"/>
    </source>
</evidence>
<feature type="non-terminal residue" evidence="2">
    <location>
        <position position="207"/>
    </location>
</feature>
<sequence length="207" mass="22384">MMEIAKLEAEAKAKAAEVAILKAKLALKDANEGASNTQQGGAGSNDNKDVDITDSIERIIANAESQIILENSIVDSDSDSSPAPSLDDSEFDILPSPPSLVYESSDTSEAMPVIINLVDPPFIIRQSSVPSPSPEKSTLEYTKLELEQRDENNITSKNNDGIDSTLELLYTKIEDCRTKLMDPNSSMDDQTDAAQLMTQYAKSAQAL</sequence>
<organism evidence="2 3">
    <name type="scientific">Fragilariopsis cylindrus CCMP1102</name>
    <dbReference type="NCBI Taxonomy" id="635003"/>
    <lineage>
        <taxon>Eukaryota</taxon>
        <taxon>Sar</taxon>
        <taxon>Stramenopiles</taxon>
        <taxon>Ochrophyta</taxon>
        <taxon>Bacillariophyta</taxon>
        <taxon>Bacillariophyceae</taxon>
        <taxon>Bacillariophycidae</taxon>
        <taxon>Bacillariales</taxon>
        <taxon>Bacillariaceae</taxon>
        <taxon>Fragilariopsis</taxon>
    </lineage>
</organism>
<protein>
    <submittedName>
        <fullName evidence="2">Uncharacterized protein</fullName>
    </submittedName>
</protein>
<dbReference type="AlphaFoldDB" id="A0A1E7FJH7"/>
<accession>A0A1E7FJH7</accession>
<dbReference type="EMBL" id="KV784356">
    <property type="protein sequence ID" value="OEU18331.1"/>
    <property type="molecule type" value="Genomic_DNA"/>
</dbReference>
<dbReference type="KEGG" id="fcy:FRACYDRAFT_217139"/>
<name>A0A1E7FJH7_9STRA</name>
<gene>
    <name evidence="2" type="ORF">FRACYDRAFT_217139</name>
</gene>
<keyword evidence="3" id="KW-1185">Reference proteome</keyword>
<reference evidence="2 3" key="1">
    <citation type="submission" date="2016-09" db="EMBL/GenBank/DDBJ databases">
        <title>Extensive genetic diversity and differential bi-allelic expression allows diatom success in the polar Southern Ocean.</title>
        <authorList>
            <consortium name="DOE Joint Genome Institute"/>
            <person name="Mock T."/>
            <person name="Otillar R.P."/>
            <person name="Strauss J."/>
            <person name="Dupont C."/>
            <person name="Frickenhaus S."/>
            <person name="Maumus F."/>
            <person name="Mcmullan M."/>
            <person name="Sanges R."/>
            <person name="Schmutz J."/>
            <person name="Toseland A."/>
            <person name="Valas R."/>
            <person name="Veluchamy A."/>
            <person name="Ward B.J."/>
            <person name="Allen A."/>
            <person name="Barry K."/>
            <person name="Falciatore A."/>
            <person name="Ferrante M."/>
            <person name="Fortunato A.E."/>
            <person name="Gloeckner G."/>
            <person name="Gruber A."/>
            <person name="Hipkin R."/>
            <person name="Janech M."/>
            <person name="Kroth P."/>
            <person name="Leese F."/>
            <person name="Lindquist E."/>
            <person name="Lyon B.R."/>
            <person name="Martin J."/>
            <person name="Mayer C."/>
            <person name="Parker M."/>
            <person name="Quesneville H."/>
            <person name="Raymond J."/>
            <person name="Uhlig C."/>
            <person name="Valentin K.U."/>
            <person name="Worden A.Z."/>
            <person name="Armbrust E.V."/>
            <person name="Bowler C."/>
            <person name="Green B."/>
            <person name="Moulton V."/>
            <person name="Van Oosterhout C."/>
            <person name="Grigoriev I."/>
        </authorList>
    </citation>
    <scope>NUCLEOTIDE SEQUENCE [LARGE SCALE GENOMIC DNA]</scope>
    <source>
        <strain evidence="2 3">CCMP1102</strain>
    </source>
</reference>